<evidence type="ECO:0000313" key="9">
    <source>
        <dbReference type="Proteomes" id="UP001054837"/>
    </source>
</evidence>
<dbReference type="PANTHER" id="PTHR10559:SF18">
    <property type="entry name" value="TRANSCOBALAMIN II"/>
    <property type="match status" value="1"/>
</dbReference>
<evidence type="ECO:0000256" key="1">
    <source>
        <dbReference type="ARBA" id="ARBA00004613"/>
    </source>
</evidence>
<dbReference type="Gene3D" id="2.170.130.30">
    <property type="match status" value="1"/>
</dbReference>
<evidence type="ECO:0000256" key="6">
    <source>
        <dbReference type="PIRSR" id="PIRSR602157-2"/>
    </source>
</evidence>
<dbReference type="InterPro" id="IPR036055">
    <property type="entry name" value="LDL_receptor-like_sf"/>
</dbReference>
<evidence type="ECO:0000256" key="3">
    <source>
        <dbReference type="ARBA" id="ARBA00022729"/>
    </source>
</evidence>
<dbReference type="InterPro" id="IPR002172">
    <property type="entry name" value="LDrepeatLR_classA_rpt"/>
</dbReference>
<dbReference type="GO" id="GO:0031419">
    <property type="term" value="F:cobalamin binding"/>
    <property type="evidence" value="ECO:0007669"/>
    <property type="project" value="InterPro"/>
</dbReference>
<proteinExistence type="predicted"/>
<dbReference type="GO" id="GO:0005615">
    <property type="term" value="C:extracellular space"/>
    <property type="evidence" value="ECO:0007669"/>
    <property type="project" value="TreeGrafter"/>
</dbReference>
<dbReference type="Gene3D" id="1.50.10.20">
    <property type="match status" value="1"/>
</dbReference>
<feature type="binding site" evidence="5">
    <location>
        <begin position="512"/>
        <end position="513"/>
    </location>
    <ligand>
        <name>cyanocob(III)alamin</name>
        <dbReference type="ChEBI" id="CHEBI:17439"/>
    </ligand>
</feature>
<keyword evidence="4 6" id="KW-1015">Disulfide bond</keyword>
<feature type="disulfide bond" evidence="6">
    <location>
        <begin position="299"/>
        <end position="339"/>
    </location>
</feature>
<name>A0AAV4M8U8_9ARAC</name>
<dbReference type="CDD" id="cd00112">
    <property type="entry name" value="LDLa"/>
    <property type="match status" value="1"/>
</dbReference>
<dbReference type="PANTHER" id="PTHR10559">
    <property type="entry name" value="TRANSCOBALAMIN-1/GASTRIC INTRINSIC FACTOR"/>
    <property type="match status" value="1"/>
</dbReference>
<dbReference type="AlphaFoldDB" id="A0AAV4M8U8"/>
<gene>
    <name evidence="8" type="primary">CG3556_0</name>
    <name evidence="8" type="ORF">CDAR_392671</name>
</gene>
<organism evidence="8 9">
    <name type="scientific">Caerostris darwini</name>
    <dbReference type="NCBI Taxonomy" id="1538125"/>
    <lineage>
        <taxon>Eukaryota</taxon>
        <taxon>Metazoa</taxon>
        <taxon>Ecdysozoa</taxon>
        <taxon>Arthropoda</taxon>
        <taxon>Chelicerata</taxon>
        <taxon>Arachnida</taxon>
        <taxon>Araneae</taxon>
        <taxon>Araneomorphae</taxon>
        <taxon>Entelegynae</taxon>
        <taxon>Araneoidea</taxon>
        <taxon>Araneidae</taxon>
        <taxon>Caerostris</taxon>
    </lineage>
</organism>
<reference evidence="8 9" key="1">
    <citation type="submission" date="2021-06" db="EMBL/GenBank/DDBJ databases">
        <title>Caerostris darwini draft genome.</title>
        <authorList>
            <person name="Kono N."/>
            <person name="Arakawa K."/>
        </authorList>
    </citation>
    <scope>NUCLEOTIDE SEQUENCE [LARGE SCALE GENOMIC DNA]</scope>
</reference>
<evidence type="ECO:0000256" key="4">
    <source>
        <dbReference type="ARBA" id="ARBA00023157"/>
    </source>
</evidence>
<comment type="caution">
    <text evidence="8">The sequence shown here is derived from an EMBL/GenBank/DDBJ whole genome shotgun (WGS) entry which is preliminary data.</text>
</comment>
<evidence type="ECO:0000256" key="2">
    <source>
        <dbReference type="ARBA" id="ARBA00022525"/>
    </source>
</evidence>
<feature type="signal peptide" evidence="7">
    <location>
        <begin position="1"/>
        <end position="29"/>
    </location>
</feature>
<dbReference type="SMART" id="SM00192">
    <property type="entry name" value="LDLa"/>
    <property type="match status" value="1"/>
</dbReference>
<dbReference type="EMBL" id="BPLQ01000206">
    <property type="protein sequence ID" value="GIX68872.1"/>
    <property type="molecule type" value="Genomic_DNA"/>
</dbReference>
<feature type="binding site" evidence="5">
    <location>
        <position position="378"/>
    </location>
    <ligand>
        <name>cyanocob(III)alamin</name>
        <dbReference type="ChEBI" id="CHEBI:17439"/>
    </ligand>
</feature>
<evidence type="ECO:0000256" key="7">
    <source>
        <dbReference type="SAM" id="SignalP"/>
    </source>
</evidence>
<dbReference type="Gene3D" id="4.10.400.10">
    <property type="entry name" value="Low-density Lipoprotein Receptor"/>
    <property type="match status" value="1"/>
</dbReference>
<comment type="subcellular location">
    <subcellularLocation>
        <location evidence="1">Secreted</location>
    </subcellularLocation>
</comment>
<feature type="binding site" evidence="5">
    <location>
        <begin position="529"/>
        <end position="531"/>
    </location>
    <ligand>
        <name>cyanocob(III)alamin</name>
        <dbReference type="ChEBI" id="CHEBI:17439"/>
    </ligand>
</feature>
<accession>A0AAV4M8U8</accession>
<dbReference type="GO" id="GO:0015889">
    <property type="term" value="P:cobalamin transport"/>
    <property type="evidence" value="ECO:0007669"/>
    <property type="project" value="InterPro"/>
</dbReference>
<sequence>MVVLLNSIAAVMKFFAFLLLTCWLTTIRGERCFVVEPISGTISDYSDTVIEYEKCWTIGVPKGSFIQIKVGNIQSKRSCSYVNVKINVAETKEECKFCSSDENKNPATALSNVVVTHRSSKHNGYSTPFNFSLDYNIRDIECLDKNSFHCNIPRSKVCDGTRDCDNGIDEVGCGISTIKGINEARENGVLWLKKKRTPSWGWGDNTPRGVVTLYLASDATFDGKNMEEELMAKETEVQTAVGLLKPSFTNSELSMFINALLVTCYNPRKFHGYNLVRRLKDMVEGSEEFTHPNAYLALCNAREPWPARATSDLNSILNSTSESPFLEDLRAMAIIALSCSFNTKNGFQKAFLPTPSDLYKETIGQFKKLQMQDGRFGNVYTTAVITQALIASGQEHAKDWKLNTTIKYLMDHMNSSSIDLSSTYLILPLLNGKSLTDISKVDCSANPRKHGDDPVSKVRLQYSLYIGDNKNVVHTIYLKVPDNSTAAEVMKLAEVEDPKYKCKQENMSGKTYVYEIANIANDPENGKFWLLYVGESNQTESLHRTNLNPEKLTLSNGQHLVFWYKTASL</sequence>
<keyword evidence="9" id="KW-1185">Reference proteome</keyword>
<keyword evidence="3 7" id="KW-0732">Signal</keyword>
<feature type="binding site" evidence="5">
    <location>
        <position position="328"/>
    </location>
    <ligand>
        <name>cyanocob(III)alamin</name>
        <dbReference type="ChEBI" id="CHEBI:17439"/>
    </ligand>
</feature>
<feature type="chain" id="PRO_5043954956" evidence="7">
    <location>
        <begin position="30"/>
        <end position="569"/>
    </location>
</feature>
<dbReference type="Proteomes" id="UP001054837">
    <property type="component" value="Unassembled WGS sequence"/>
</dbReference>
<keyword evidence="5" id="KW-0170">Cobalt</keyword>
<dbReference type="InterPro" id="IPR051588">
    <property type="entry name" value="Cobalamin_Transport"/>
</dbReference>
<dbReference type="InterPro" id="IPR002157">
    <property type="entry name" value="Cbl-bd_prot"/>
</dbReference>
<evidence type="ECO:0000256" key="5">
    <source>
        <dbReference type="PIRSR" id="PIRSR602157-1"/>
    </source>
</evidence>
<dbReference type="Pfam" id="PF01122">
    <property type="entry name" value="Cobalamin_bind"/>
    <property type="match status" value="1"/>
</dbReference>
<evidence type="ECO:0000313" key="8">
    <source>
        <dbReference type="EMBL" id="GIX68872.1"/>
    </source>
</evidence>
<keyword evidence="2" id="KW-0964">Secreted</keyword>
<dbReference type="SUPFAM" id="SSF57424">
    <property type="entry name" value="LDL receptor-like module"/>
    <property type="match status" value="1"/>
</dbReference>
<protein>
    <submittedName>
        <fullName evidence="8">Uncharacterized protein CG3556</fullName>
    </submittedName>
</protein>